<feature type="signal peptide" evidence="5">
    <location>
        <begin position="1"/>
        <end position="19"/>
    </location>
</feature>
<comment type="caution">
    <text evidence="7">The sequence shown here is derived from an EMBL/GenBank/DDBJ whole genome shotgun (WGS) entry which is preliminary data.</text>
</comment>
<accession>A0A8H4QTV3</accession>
<keyword evidence="4" id="KW-0472">Membrane</keyword>
<dbReference type="PANTHER" id="PTHR15332">
    <property type="entry name" value="PROPROTEIN CONVERTASE SUBTILISIN_KEXIN TYPE 5-LIKE"/>
    <property type="match status" value="1"/>
</dbReference>
<dbReference type="SMART" id="SM00261">
    <property type="entry name" value="FU"/>
    <property type="match status" value="7"/>
</dbReference>
<feature type="disulfide bond" evidence="2">
    <location>
        <begin position="184"/>
        <end position="194"/>
    </location>
</feature>
<dbReference type="PROSITE" id="PS50026">
    <property type="entry name" value="EGF_3"/>
    <property type="match status" value="1"/>
</dbReference>
<keyword evidence="5" id="KW-0732">Signal</keyword>
<keyword evidence="2" id="KW-1015">Disulfide bond</keyword>
<dbReference type="InterPro" id="IPR002049">
    <property type="entry name" value="LE_dom"/>
</dbReference>
<comment type="caution">
    <text evidence="2">Lacks conserved residue(s) required for the propagation of feature annotation.</text>
</comment>
<sequence length="873" mass="90903">MFASLSALTLLLLPIPLSAQSTPKVVCIAGQCVQGYSNTTIGLALSTNPPIQLLPGVYTSSTNPQLLHDALTSSSTRIAASPGFDNASSISLPLNLALEPGLSIFSDTLYSGQGAFTALPSLPVVNASTPITAKSLVPATNIWIALNIGSSKRVIVWDAVADVSQLPSSNQGSIALTDMQSAACSPTCSSAGVCTAQGTCQCPPGFTGSACESCAPGFFGPNCQACPANCKSCDEGISGTGRCLQPPSSPDPAQCSCKNGVCGPNGTCTCTPGFTNDSDGSCTKCAQGFFMTSSGDCQACQLGCNQCLDGSGQCVNCKQGFSQDGNDKTKCNPPTSSTTGGQVCPNGSFANGDTCSQCSSACLTCTGGTSNDCIVCAAGLFTLNGNCVPANADGVCQGSNLIADNNKRECDACGASCIKCKIPNFSVASTADQKQCTQCVPGTFLSNGKCVQSCPTGTTVSSQDGMTCIACDPSCSSCAGSPTFCLTCNNNLLSDDGKCVANCPAGTFSSSGTCLTCHPDCATCSGGSFNQCSTCPSNRPVLTNGRCLPTCSRNQFLDPTSSQCQNCDSSCSSCSGPGPSNCLACSSSTQVLRSGSCVDAHCTTSSNVVAGLGVCLSDLVVVPTSGTGTAPPLPSVTGLDSPTVVVTKRRLEWWQILLMALGCAFIFLVVLWCFRRRQRKRREKKTEMFAAGAAVNRGPTSWRWRLIRWGEKLFGHTRSRKVMPVIVPMVPSYRDDADEHEAVKLKKLRAAEEARPMLDTTTTTAAVTATPTRPAPPSNDAIDTVRMIASYHQTEPSRYYSFQSANKHFAEDQRSIQSSTSSAPSMYSTVTSVPRQSPDVRQPVKNKLTSRFSASTFGLNQNSPAKKSRNPFW</sequence>
<feature type="chain" id="PRO_5034098001" description="EGF-like domain-containing protein" evidence="5">
    <location>
        <begin position="20"/>
        <end position="873"/>
    </location>
</feature>
<evidence type="ECO:0000256" key="4">
    <source>
        <dbReference type="SAM" id="Phobius"/>
    </source>
</evidence>
<dbReference type="EMBL" id="JAACJL010000031">
    <property type="protein sequence ID" value="KAF4616773.1"/>
    <property type="molecule type" value="Genomic_DNA"/>
</dbReference>
<dbReference type="PROSITE" id="PS01248">
    <property type="entry name" value="EGF_LAM_1"/>
    <property type="match status" value="1"/>
</dbReference>
<dbReference type="InterPro" id="IPR009030">
    <property type="entry name" value="Growth_fac_rcpt_cys_sf"/>
</dbReference>
<dbReference type="PANTHER" id="PTHR15332:SF175">
    <property type="entry name" value="PROPROTEIN CONVERTASE SUBTILISIN_KEXIN TYPE 5-LIKE"/>
    <property type="match status" value="1"/>
</dbReference>
<feature type="transmembrane region" description="Helical" evidence="4">
    <location>
        <begin position="653"/>
        <end position="674"/>
    </location>
</feature>
<evidence type="ECO:0000256" key="3">
    <source>
        <dbReference type="SAM" id="MobiDB-lite"/>
    </source>
</evidence>
<dbReference type="SMART" id="SM00180">
    <property type="entry name" value="EGF_Lam"/>
    <property type="match status" value="1"/>
</dbReference>
<name>A0A8H4QTV3_9AGAR</name>
<evidence type="ECO:0000313" key="8">
    <source>
        <dbReference type="Proteomes" id="UP000521872"/>
    </source>
</evidence>
<evidence type="ECO:0000256" key="2">
    <source>
        <dbReference type="PROSITE-ProRule" id="PRU00076"/>
    </source>
</evidence>
<feature type="compositionally biased region" description="Polar residues" evidence="3">
    <location>
        <begin position="847"/>
        <end position="865"/>
    </location>
</feature>
<dbReference type="Gene3D" id="2.10.220.10">
    <property type="entry name" value="Hormone Receptor, Insulin-like Growth Factor Receptor 1, Chain A, domain 2"/>
    <property type="match status" value="4"/>
</dbReference>
<dbReference type="Gene3D" id="2.10.25.10">
    <property type="entry name" value="Laminin"/>
    <property type="match status" value="1"/>
</dbReference>
<reference evidence="7 8" key="1">
    <citation type="submission" date="2019-12" db="EMBL/GenBank/DDBJ databases">
        <authorList>
            <person name="Floudas D."/>
            <person name="Bentzer J."/>
            <person name="Ahren D."/>
            <person name="Johansson T."/>
            <person name="Persson P."/>
            <person name="Tunlid A."/>
        </authorList>
    </citation>
    <scope>NUCLEOTIDE SEQUENCE [LARGE SCALE GENOMIC DNA]</scope>
    <source>
        <strain evidence="7 8">CBS 102.39</strain>
    </source>
</reference>
<organism evidence="7 8">
    <name type="scientific">Agrocybe pediades</name>
    <dbReference type="NCBI Taxonomy" id="84607"/>
    <lineage>
        <taxon>Eukaryota</taxon>
        <taxon>Fungi</taxon>
        <taxon>Dikarya</taxon>
        <taxon>Basidiomycota</taxon>
        <taxon>Agaricomycotina</taxon>
        <taxon>Agaricomycetes</taxon>
        <taxon>Agaricomycetidae</taxon>
        <taxon>Agaricales</taxon>
        <taxon>Agaricineae</taxon>
        <taxon>Strophariaceae</taxon>
        <taxon>Agrocybe</taxon>
    </lineage>
</organism>
<dbReference type="InterPro" id="IPR000742">
    <property type="entry name" value="EGF"/>
</dbReference>
<dbReference type="InterPro" id="IPR006212">
    <property type="entry name" value="Furin_repeat"/>
</dbReference>
<dbReference type="Proteomes" id="UP000521872">
    <property type="component" value="Unassembled WGS sequence"/>
</dbReference>
<feature type="disulfide bond" evidence="2">
    <location>
        <begin position="202"/>
        <end position="211"/>
    </location>
</feature>
<evidence type="ECO:0000313" key="7">
    <source>
        <dbReference type="EMBL" id="KAF4616773.1"/>
    </source>
</evidence>
<protein>
    <recommendedName>
        <fullName evidence="6">EGF-like domain-containing protein</fullName>
    </recommendedName>
</protein>
<dbReference type="CDD" id="cd00064">
    <property type="entry name" value="FU"/>
    <property type="match status" value="4"/>
</dbReference>
<feature type="domain" description="EGF-like" evidence="6">
    <location>
        <begin position="180"/>
        <end position="212"/>
    </location>
</feature>
<evidence type="ECO:0000256" key="1">
    <source>
        <dbReference type="ARBA" id="ARBA00022536"/>
    </source>
</evidence>
<proteinExistence type="predicted"/>
<dbReference type="PROSITE" id="PS00022">
    <property type="entry name" value="EGF_1"/>
    <property type="match status" value="1"/>
</dbReference>
<evidence type="ECO:0000256" key="5">
    <source>
        <dbReference type="SAM" id="SignalP"/>
    </source>
</evidence>
<keyword evidence="4" id="KW-0812">Transmembrane</keyword>
<dbReference type="SMART" id="SM00181">
    <property type="entry name" value="EGF"/>
    <property type="match status" value="6"/>
</dbReference>
<keyword evidence="1 2" id="KW-0245">EGF-like domain</keyword>
<gene>
    <name evidence="7" type="ORF">D9613_008646</name>
</gene>
<dbReference type="CDD" id="cd00055">
    <property type="entry name" value="EGF_Lam"/>
    <property type="match status" value="1"/>
</dbReference>
<dbReference type="SUPFAM" id="SSF57184">
    <property type="entry name" value="Growth factor receptor domain"/>
    <property type="match status" value="3"/>
</dbReference>
<feature type="compositionally biased region" description="Low complexity" evidence="3">
    <location>
        <begin position="818"/>
        <end position="828"/>
    </location>
</feature>
<dbReference type="Pfam" id="PF23106">
    <property type="entry name" value="EGF_Teneurin"/>
    <property type="match status" value="1"/>
</dbReference>
<feature type="region of interest" description="Disordered" evidence="3">
    <location>
        <begin position="812"/>
        <end position="873"/>
    </location>
</feature>
<evidence type="ECO:0000259" key="6">
    <source>
        <dbReference type="PROSITE" id="PS50026"/>
    </source>
</evidence>
<keyword evidence="8" id="KW-1185">Reference proteome</keyword>
<dbReference type="AlphaFoldDB" id="A0A8H4QTV3"/>
<keyword evidence="4" id="KW-1133">Transmembrane helix</keyword>